<sequence length="178" mass="20019">MVVDSFIDSAHRYRSHHSDFIADREAVLHSTDSQSRHGSGQLHRLSPPTEKQFSILLTANQDMVVDSFIDPAHHYRSHHSDFIADREAVLHSTDSQSRHGSGQLHRLSPPTEKQFSILLTANQDMVVDSFIDSAHHYRSHHSDFIADREAVLHSTDSQSRHGSGQLHRPSPPVSVTPL</sequence>
<organism evidence="2 3">
    <name type="scientific">Elysia crispata</name>
    <name type="common">lettuce slug</name>
    <dbReference type="NCBI Taxonomy" id="231223"/>
    <lineage>
        <taxon>Eukaryota</taxon>
        <taxon>Metazoa</taxon>
        <taxon>Spiralia</taxon>
        <taxon>Lophotrochozoa</taxon>
        <taxon>Mollusca</taxon>
        <taxon>Gastropoda</taxon>
        <taxon>Heterobranchia</taxon>
        <taxon>Euthyneura</taxon>
        <taxon>Panpulmonata</taxon>
        <taxon>Sacoglossa</taxon>
        <taxon>Placobranchoidea</taxon>
        <taxon>Plakobranchidae</taxon>
        <taxon>Elysia</taxon>
    </lineage>
</organism>
<proteinExistence type="predicted"/>
<dbReference type="EMBL" id="JAWDGP010002355">
    <property type="protein sequence ID" value="KAK3783754.1"/>
    <property type="molecule type" value="Genomic_DNA"/>
</dbReference>
<name>A0AAE1A9F1_9GAST</name>
<dbReference type="AlphaFoldDB" id="A0AAE1A9F1"/>
<evidence type="ECO:0000256" key="1">
    <source>
        <dbReference type="SAM" id="MobiDB-lite"/>
    </source>
</evidence>
<gene>
    <name evidence="2" type="ORF">RRG08_063416</name>
</gene>
<comment type="caution">
    <text evidence="2">The sequence shown here is derived from an EMBL/GenBank/DDBJ whole genome shotgun (WGS) entry which is preliminary data.</text>
</comment>
<feature type="region of interest" description="Disordered" evidence="1">
    <location>
        <begin position="90"/>
        <end position="109"/>
    </location>
</feature>
<evidence type="ECO:0000313" key="2">
    <source>
        <dbReference type="EMBL" id="KAK3783754.1"/>
    </source>
</evidence>
<keyword evidence="3" id="KW-1185">Reference proteome</keyword>
<protein>
    <submittedName>
        <fullName evidence="2">Uncharacterized protein</fullName>
    </submittedName>
</protein>
<feature type="compositionally biased region" description="Pro residues" evidence="1">
    <location>
        <begin position="169"/>
        <end position="178"/>
    </location>
</feature>
<reference evidence="2" key="1">
    <citation type="journal article" date="2023" name="G3 (Bethesda)">
        <title>A reference genome for the long-term kleptoplast-retaining sea slug Elysia crispata morphotype clarki.</title>
        <authorList>
            <person name="Eastman K.E."/>
            <person name="Pendleton A.L."/>
            <person name="Shaikh M.A."/>
            <person name="Suttiyut T."/>
            <person name="Ogas R."/>
            <person name="Tomko P."/>
            <person name="Gavelis G."/>
            <person name="Widhalm J.R."/>
            <person name="Wisecaver J.H."/>
        </authorList>
    </citation>
    <scope>NUCLEOTIDE SEQUENCE</scope>
    <source>
        <strain evidence="2">ECLA1</strain>
    </source>
</reference>
<dbReference type="Proteomes" id="UP001283361">
    <property type="component" value="Unassembled WGS sequence"/>
</dbReference>
<accession>A0AAE1A9F1</accession>
<evidence type="ECO:0000313" key="3">
    <source>
        <dbReference type="Proteomes" id="UP001283361"/>
    </source>
</evidence>
<feature type="region of interest" description="Disordered" evidence="1">
    <location>
        <begin position="152"/>
        <end position="178"/>
    </location>
</feature>